<dbReference type="GO" id="GO:0016791">
    <property type="term" value="F:phosphatase activity"/>
    <property type="evidence" value="ECO:0007669"/>
    <property type="project" value="UniProtKB-ARBA"/>
</dbReference>
<name>A0A6N9YMU2_9ACTN</name>
<dbReference type="InterPro" id="IPR000150">
    <property type="entry name" value="Cof"/>
</dbReference>
<protein>
    <submittedName>
        <fullName evidence="1">HAD family phosphatase</fullName>
    </submittedName>
</protein>
<dbReference type="PANTHER" id="PTHR10000">
    <property type="entry name" value="PHOSPHOSERINE PHOSPHATASE"/>
    <property type="match status" value="1"/>
</dbReference>
<evidence type="ECO:0000313" key="1">
    <source>
        <dbReference type="EMBL" id="NED96178.1"/>
    </source>
</evidence>
<dbReference type="CDD" id="cd07516">
    <property type="entry name" value="HAD_Pase"/>
    <property type="match status" value="1"/>
</dbReference>
<accession>A0A6N9YMU2</accession>
<proteinExistence type="predicted"/>
<dbReference type="InterPro" id="IPR036412">
    <property type="entry name" value="HAD-like_sf"/>
</dbReference>
<dbReference type="Gene3D" id="3.40.50.1000">
    <property type="entry name" value="HAD superfamily/HAD-like"/>
    <property type="match status" value="1"/>
</dbReference>
<dbReference type="Proteomes" id="UP000469185">
    <property type="component" value="Unassembled WGS sequence"/>
</dbReference>
<dbReference type="AlphaFoldDB" id="A0A6N9YMU2"/>
<reference evidence="1 2" key="1">
    <citation type="submission" date="2020-02" db="EMBL/GenBank/DDBJ databases">
        <authorList>
            <person name="Li X.-J."/>
            <person name="Feng X.-M."/>
        </authorList>
    </citation>
    <scope>NUCLEOTIDE SEQUENCE [LARGE SCALE GENOMIC DNA]</scope>
    <source>
        <strain evidence="1 2">CGMCC 4.7225</strain>
    </source>
</reference>
<dbReference type="GO" id="GO:0000287">
    <property type="term" value="F:magnesium ion binding"/>
    <property type="evidence" value="ECO:0007669"/>
    <property type="project" value="TreeGrafter"/>
</dbReference>
<dbReference type="InterPro" id="IPR023214">
    <property type="entry name" value="HAD_sf"/>
</dbReference>
<dbReference type="RefSeq" id="WP_163818959.1">
    <property type="nucleotide sequence ID" value="NZ_JAAGOB010000006.1"/>
</dbReference>
<dbReference type="SUPFAM" id="SSF56784">
    <property type="entry name" value="HAD-like"/>
    <property type="match status" value="1"/>
</dbReference>
<dbReference type="InterPro" id="IPR006379">
    <property type="entry name" value="HAD-SF_hydro_IIB"/>
</dbReference>
<dbReference type="Gene3D" id="3.30.1240.10">
    <property type="match status" value="1"/>
</dbReference>
<dbReference type="GO" id="GO:0005829">
    <property type="term" value="C:cytosol"/>
    <property type="evidence" value="ECO:0007669"/>
    <property type="project" value="TreeGrafter"/>
</dbReference>
<keyword evidence="2" id="KW-1185">Reference proteome</keyword>
<dbReference type="Pfam" id="PF08282">
    <property type="entry name" value="Hydrolase_3"/>
    <property type="match status" value="1"/>
</dbReference>
<gene>
    <name evidence="1" type="ORF">G1H11_12745</name>
</gene>
<evidence type="ECO:0000313" key="2">
    <source>
        <dbReference type="Proteomes" id="UP000469185"/>
    </source>
</evidence>
<organism evidence="1 2">
    <name type="scientific">Phytoactinopolyspora alkaliphila</name>
    <dbReference type="NCBI Taxonomy" id="1783498"/>
    <lineage>
        <taxon>Bacteria</taxon>
        <taxon>Bacillati</taxon>
        <taxon>Actinomycetota</taxon>
        <taxon>Actinomycetes</taxon>
        <taxon>Jiangellales</taxon>
        <taxon>Jiangellaceae</taxon>
        <taxon>Phytoactinopolyspora</taxon>
    </lineage>
</organism>
<dbReference type="EMBL" id="JAAGOB010000006">
    <property type="protein sequence ID" value="NED96178.1"/>
    <property type="molecule type" value="Genomic_DNA"/>
</dbReference>
<dbReference type="NCBIfam" id="TIGR01484">
    <property type="entry name" value="HAD-SF-IIB"/>
    <property type="match status" value="1"/>
</dbReference>
<dbReference type="NCBIfam" id="TIGR00099">
    <property type="entry name" value="Cof-subfamily"/>
    <property type="match status" value="1"/>
</dbReference>
<comment type="caution">
    <text evidence="1">The sequence shown here is derived from an EMBL/GenBank/DDBJ whole genome shotgun (WGS) entry which is preliminary data.</text>
</comment>
<dbReference type="PANTHER" id="PTHR10000:SF8">
    <property type="entry name" value="HAD SUPERFAMILY HYDROLASE-LIKE, TYPE 3"/>
    <property type="match status" value="1"/>
</dbReference>
<sequence length="270" mass="28829">MRDVPTSALRPRVVATDLDGTLLGPDGKVSPRTRAALRMAEKAGAIVVFTTGRPPRWLDPLSDAVGEHGVAVCANGALVYDVHGRRVVEQHGLAHDVAMEVATALRTAFPGVAFAMERQMIYGKEPAFTNRWPLPEGSIEGALEVLLTEPVAKLLARHEEIPQLEFVRRGTEVIGDLATATFSDGQALLEISARGVSKASTLAAFCAERGIGPEGVVAFGDMPNDLLMLEWAGMSYAMANAHPDVIAAADRVCAANHEDGVARVLEDLFR</sequence>